<evidence type="ECO:0000313" key="2">
    <source>
        <dbReference type="EMBL" id="PSJ18696.1"/>
    </source>
</evidence>
<feature type="transmembrane region" description="Helical" evidence="1">
    <location>
        <begin position="38"/>
        <end position="56"/>
    </location>
</feature>
<evidence type="ECO:0000313" key="3">
    <source>
        <dbReference type="Proteomes" id="UP000241912"/>
    </source>
</evidence>
<keyword evidence="3" id="KW-1185">Reference proteome</keyword>
<keyword evidence="1" id="KW-1133">Transmembrane helix</keyword>
<keyword evidence="1" id="KW-0472">Membrane</keyword>
<accession>A0A2P7NZ01</accession>
<dbReference type="OrthoDB" id="8550088at2"/>
<reference evidence="2 3" key="1">
    <citation type="submission" date="2018-03" db="EMBL/GenBank/DDBJ databases">
        <title>Draft genome of Nitrosomonas supralitoralis APG5.</title>
        <authorList>
            <person name="Urakawa H."/>
            <person name="Lopez J.V."/>
        </authorList>
    </citation>
    <scope>NUCLEOTIDE SEQUENCE [LARGE SCALE GENOMIC DNA]</scope>
    <source>
        <strain evidence="2 3">APG5</strain>
    </source>
</reference>
<keyword evidence="1" id="KW-0812">Transmembrane</keyword>
<dbReference type="AlphaFoldDB" id="A0A2P7NZ01"/>
<gene>
    <name evidence="2" type="ORF">C7H79_01365</name>
</gene>
<dbReference type="EMBL" id="PXXU01000003">
    <property type="protein sequence ID" value="PSJ18696.1"/>
    <property type="molecule type" value="Genomic_DNA"/>
</dbReference>
<comment type="caution">
    <text evidence="2">The sequence shown here is derived from an EMBL/GenBank/DDBJ whole genome shotgun (WGS) entry which is preliminary data.</text>
</comment>
<dbReference type="Proteomes" id="UP000241912">
    <property type="component" value="Unassembled WGS sequence"/>
</dbReference>
<sequence>MEWMQIISALALVMFIVVLFPATRNMIKNSPKGSSSDWMSFMIPIAAVILFIVLLIKLV</sequence>
<protein>
    <submittedName>
        <fullName evidence="2">Uncharacterized protein</fullName>
    </submittedName>
</protein>
<organism evidence="2 3">
    <name type="scientific">Nitrosomonas supralitoralis</name>
    <dbReference type="NCBI Taxonomy" id="2116706"/>
    <lineage>
        <taxon>Bacteria</taxon>
        <taxon>Pseudomonadati</taxon>
        <taxon>Pseudomonadota</taxon>
        <taxon>Betaproteobacteria</taxon>
        <taxon>Nitrosomonadales</taxon>
        <taxon>Nitrosomonadaceae</taxon>
        <taxon>Nitrosomonas</taxon>
    </lineage>
</organism>
<feature type="transmembrane region" description="Helical" evidence="1">
    <location>
        <begin position="6"/>
        <end position="26"/>
    </location>
</feature>
<evidence type="ECO:0000256" key="1">
    <source>
        <dbReference type="SAM" id="Phobius"/>
    </source>
</evidence>
<name>A0A2P7NZ01_9PROT</name>
<proteinExistence type="predicted"/>